<evidence type="ECO:0000313" key="2">
    <source>
        <dbReference type="Proteomes" id="UP001516400"/>
    </source>
</evidence>
<dbReference type="EMBL" id="JABFTP020000062">
    <property type="protein sequence ID" value="KAL3274648.1"/>
    <property type="molecule type" value="Genomic_DNA"/>
</dbReference>
<keyword evidence="2" id="KW-1185">Reference proteome</keyword>
<reference evidence="1 2" key="1">
    <citation type="journal article" date="2021" name="BMC Biol.">
        <title>Horizontally acquired antibacterial genes associated with adaptive radiation of ladybird beetles.</title>
        <authorList>
            <person name="Li H.S."/>
            <person name="Tang X.F."/>
            <person name="Huang Y.H."/>
            <person name="Xu Z.Y."/>
            <person name="Chen M.L."/>
            <person name="Du X.Y."/>
            <person name="Qiu B.Y."/>
            <person name="Chen P.T."/>
            <person name="Zhang W."/>
            <person name="Slipinski A."/>
            <person name="Escalona H.E."/>
            <person name="Waterhouse R.M."/>
            <person name="Zwick A."/>
            <person name="Pang H."/>
        </authorList>
    </citation>
    <scope>NUCLEOTIDE SEQUENCE [LARGE SCALE GENOMIC DNA]</scope>
    <source>
        <strain evidence="1">SYSU2018</strain>
    </source>
</reference>
<sequence length="117" mass="13713">MNEKLSKAELDIAKNSYRPPVDLEKNKRRSMAIRERKSLNLSRTLDVSTEVLDEQDTEAIKYAAENIFTRNLLQFTGIRSDARTIIPRMRYSQKLLNVVKEMNTIQHTRQLCRCVRS</sequence>
<proteinExistence type="predicted"/>
<gene>
    <name evidence="1" type="ORF">HHI36_016028</name>
</gene>
<dbReference type="AlphaFoldDB" id="A0ABD2N7D0"/>
<accession>A0ABD2N7D0</accession>
<comment type="caution">
    <text evidence="1">The sequence shown here is derived from an EMBL/GenBank/DDBJ whole genome shotgun (WGS) entry which is preliminary data.</text>
</comment>
<evidence type="ECO:0000313" key="1">
    <source>
        <dbReference type="EMBL" id="KAL3274648.1"/>
    </source>
</evidence>
<protein>
    <submittedName>
        <fullName evidence="1">Uncharacterized protein</fullName>
    </submittedName>
</protein>
<organism evidence="1 2">
    <name type="scientific">Cryptolaemus montrouzieri</name>
    <dbReference type="NCBI Taxonomy" id="559131"/>
    <lineage>
        <taxon>Eukaryota</taxon>
        <taxon>Metazoa</taxon>
        <taxon>Ecdysozoa</taxon>
        <taxon>Arthropoda</taxon>
        <taxon>Hexapoda</taxon>
        <taxon>Insecta</taxon>
        <taxon>Pterygota</taxon>
        <taxon>Neoptera</taxon>
        <taxon>Endopterygota</taxon>
        <taxon>Coleoptera</taxon>
        <taxon>Polyphaga</taxon>
        <taxon>Cucujiformia</taxon>
        <taxon>Coccinelloidea</taxon>
        <taxon>Coccinellidae</taxon>
        <taxon>Scymninae</taxon>
        <taxon>Scymnini</taxon>
        <taxon>Cryptolaemus</taxon>
    </lineage>
</organism>
<dbReference type="Proteomes" id="UP001516400">
    <property type="component" value="Unassembled WGS sequence"/>
</dbReference>
<name>A0ABD2N7D0_9CUCU</name>